<evidence type="ECO:0000256" key="7">
    <source>
        <dbReference type="ARBA" id="ARBA00023306"/>
    </source>
</evidence>
<evidence type="ECO:0000256" key="1">
    <source>
        <dbReference type="ARBA" id="ARBA00004584"/>
    </source>
</evidence>
<gene>
    <name evidence="12" type="primary">SGO1</name>
</gene>
<organism evidence="12 13">
    <name type="scientific">Latimeria chalumnae</name>
    <name type="common">Coelacanth</name>
    <dbReference type="NCBI Taxonomy" id="7897"/>
    <lineage>
        <taxon>Eukaryota</taxon>
        <taxon>Metazoa</taxon>
        <taxon>Chordata</taxon>
        <taxon>Craniata</taxon>
        <taxon>Vertebrata</taxon>
        <taxon>Euteleostomi</taxon>
        <taxon>Coelacanthiformes</taxon>
        <taxon>Coelacanthidae</taxon>
        <taxon>Latimeria</taxon>
    </lineage>
</organism>
<dbReference type="InParanoid" id="H3AH17"/>
<dbReference type="EMBL" id="AFYH01087756">
    <property type="status" value="NOT_ANNOTATED_CDS"/>
    <property type="molecule type" value="Genomic_DNA"/>
</dbReference>
<dbReference type="GO" id="GO:0045132">
    <property type="term" value="P:meiotic chromosome segregation"/>
    <property type="evidence" value="ECO:0007669"/>
    <property type="project" value="InterPro"/>
</dbReference>
<evidence type="ECO:0000256" key="2">
    <source>
        <dbReference type="ARBA" id="ARBA00010845"/>
    </source>
</evidence>
<dbReference type="InterPro" id="IPR011515">
    <property type="entry name" value="Shugoshin_C"/>
</dbReference>
<feature type="region of interest" description="Disordered" evidence="10">
    <location>
        <begin position="333"/>
        <end position="389"/>
    </location>
</feature>
<feature type="region of interest" description="Disordered" evidence="10">
    <location>
        <begin position="411"/>
        <end position="444"/>
    </location>
</feature>
<feature type="compositionally biased region" description="Basic and acidic residues" evidence="10">
    <location>
        <begin position="334"/>
        <end position="350"/>
    </location>
</feature>
<feature type="domain" description="Shugoshin C-terminal" evidence="11">
    <location>
        <begin position="611"/>
        <end position="630"/>
    </location>
</feature>
<dbReference type="GO" id="GO:0005634">
    <property type="term" value="C:nucleus"/>
    <property type="evidence" value="ECO:0007669"/>
    <property type="project" value="InterPro"/>
</dbReference>
<dbReference type="EMBL" id="AFYH01087752">
    <property type="status" value="NOT_ANNOTATED_CDS"/>
    <property type="molecule type" value="Genomic_DNA"/>
</dbReference>
<dbReference type="GeneTree" id="ENSGT00940000154107"/>
<evidence type="ECO:0000256" key="10">
    <source>
        <dbReference type="SAM" id="MobiDB-lite"/>
    </source>
</evidence>
<feature type="coiled-coil region" evidence="9">
    <location>
        <begin position="1"/>
        <end position="28"/>
    </location>
</feature>
<proteinExistence type="inferred from homology"/>
<evidence type="ECO:0000259" key="11">
    <source>
        <dbReference type="Pfam" id="PF07557"/>
    </source>
</evidence>
<keyword evidence="6 9" id="KW-0175">Coiled coil</keyword>
<feature type="coiled-coil region" evidence="9">
    <location>
        <begin position="63"/>
        <end position="90"/>
    </location>
</feature>
<comment type="subcellular location">
    <subcellularLocation>
        <location evidence="1">Chromosome</location>
        <location evidence="1">Centromere</location>
    </subcellularLocation>
</comment>
<keyword evidence="13" id="KW-1185">Reference proteome</keyword>
<keyword evidence="8" id="KW-0137">Centromere</keyword>
<dbReference type="InterPro" id="IPR038889">
    <property type="entry name" value="Shugoshin1/2"/>
</dbReference>
<evidence type="ECO:0000256" key="4">
    <source>
        <dbReference type="ARBA" id="ARBA00022618"/>
    </source>
</evidence>
<reference evidence="12" key="2">
    <citation type="submission" date="2025-08" db="UniProtKB">
        <authorList>
            <consortium name="Ensembl"/>
        </authorList>
    </citation>
    <scope>IDENTIFICATION</scope>
</reference>
<dbReference type="GO" id="GO:0000775">
    <property type="term" value="C:chromosome, centromeric region"/>
    <property type="evidence" value="ECO:0007669"/>
    <property type="project" value="UniProtKB-SubCell"/>
</dbReference>
<dbReference type="Pfam" id="PF07557">
    <property type="entry name" value="Shugoshin_C"/>
    <property type="match status" value="1"/>
</dbReference>
<keyword evidence="3" id="KW-0158">Chromosome</keyword>
<evidence type="ECO:0000313" key="13">
    <source>
        <dbReference type="Proteomes" id="UP000008672"/>
    </source>
</evidence>
<keyword evidence="7" id="KW-0131">Cell cycle</keyword>
<dbReference type="HOGENOM" id="CLU_022813_0_0_1"/>
<dbReference type="Gene3D" id="1.20.5.730">
    <property type="entry name" value="Single helix bin"/>
    <property type="match status" value="1"/>
</dbReference>
<evidence type="ECO:0000256" key="8">
    <source>
        <dbReference type="ARBA" id="ARBA00023328"/>
    </source>
</evidence>
<dbReference type="GO" id="GO:0051301">
    <property type="term" value="P:cell division"/>
    <property type="evidence" value="ECO:0007669"/>
    <property type="project" value="UniProtKB-KW"/>
</dbReference>
<evidence type="ECO:0000256" key="6">
    <source>
        <dbReference type="ARBA" id="ARBA00023054"/>
    </source>
</evidence>
<reference evidence="12" key="3">
    <citation type="submission" date="2025-09" db="UniProtKB">
        <authorList>
            <consortium name="Ensembl"/>
        </authorList>
    </citation>
    <scope>IDENTIFICATION</scope>
</reference>
<dbReference type="FunCoup" id="H3AH17">
    <property type="interactions" value="852"/>
</dbReference>
<dbReference type="EMBL" id="AFYH01087754">
    <property type="status" value="NOT_ANNOTATED_CDS"/>
    <property type="molecule type" value="Genomic_DNA"/>
</dbReference>
<dbReference type="Ensembl" id="ENSLACT00000009007.1">
    <property type="protein sequence ID" value="ENSLACP00000008938.1"/>
    <property type="gene ID" value="ENSLACG00000007893.1"/>
</dbReference>
<feature type="compositionally biased region" description="Basic and acidic residues" evidence="10">
    <location>
        <begin position="482"/>
        <end position="494"/>
    </location>
</feature>
<protein>
    <submittedName>
        <fullName evidence="12">Shugoshin 1</fullName>
    </submittedName>
</protein>
<feature type="region of interest" description="Disordered" evidence="10">
    <location>
        <begin position="461"/>
        <end position="494"/>
    </location>
</feature>
<evidence type="ECO:0000256" key="5">
    <source>
        <dbReference type="ARBA" id="ARBA00022829"/>
    </source>
</evidence>
<dbReference type="Proteomes" id="UP000008672">
    <property type="component" value="Unassembled WGS sequence"/>
</dbReference>
<accession>H3AH17</accession>
<comment type="similarity">
    <text evidence="2">Belongs to the shugoshin family.</text>
</comment>
<dbReference type="AlphaFoldDB" id="H3AH17"/>
<dbReference type="EMBL" id="AFYH01087753">
    <property type="status" value="NOT_ANNOTATED_CDS"/>
    <property type="molecule type" value="Genomic_DNA"/>
</dbReference>
<keyword evidence="4" id="KW-0132">Cell division</keyword>
<dbReference type="PANTHER" id="PTHR21577:SF3">
    <property type="entry name" value="SHUGOSHIN 1-RELATED"/>
    <property type="match status" value="1"/>
</dbReference>
<evidence type="ECO:0000256" key="9">
    <source>
        <dbReference type="SAM" id="Coils"/>
    </source>
</evidence>
<feature type="compositionally biased region" description="Basic and acidic residues" evidence="10">
    <location>
        <begin position="360"/>
        <end position="389"/>
    </location>
</feature>
<evidence type="ECO:0000256" key="3">
    <source>
        <dbReference type="ARBA" id="ARBA00022454"/>
    </source>
</evidence>
<evidence type="ECO:0000313" key="12">
    <source>
        <dbReference type="Ensembl" id="ENSLACP00000008938.1"/>
    </source>
</evidence>
<dbReference type="OMA" id="FNNLCQF"/>
<reference evidence="13" key="1">
    <citation type="submission" date="2011-08" db="EMBL/GenBank/DDBJ databases">
        <title>The draft genome of Latimeria chalumnae.</title>
        <authorList>
            <person name="Di Palma F."/>
            <person name="Alfoldi J."/>
            <person name="Johnson J."/>
            <person name="Berlin A."/>
            <person name="Gnerre S."/>
            <person name="Jaffe D."/>
            <person name="MacCallum I."/>
            <person name="Young S."/>
            <person name="Walker B.J."/>
            <person name="Lander E."/>
            <person name="Lindblad-Toh K."/>
        </authorList>
    </citation>
    <scope>NUCLEOTIDE SEQUENCE [LARGE SCALE GENOMIC DNA]</scope>
    <source>
        <strain evidence="13">Wild caught</strain>
    </source>
</reference>
<dbReference type="Bgee" id="ENSLACG00000007893">
    <property type="expression patterns" value="Expressed in pelvic fin and 1 other cell type or tissue"/>
</dbReference>
<dbReference type="eggNOG" id="KOG3575">
    <property type="taxonomic scope" value="Eukaryota"/>
</dbReference>
<sequence>MARERCQKRSIQDSLEDIKERMKEKRIQKLAKVARVNKALTTVAKTKIISNRSFVMKTTQANNKALALALQAEKEKMRQAQDIILQLKGEQQVLMIKLFMLKRKLDSQKSSDAVETRMLALREILSKASHNLLETANLLGPAQELCSKSPLNKSMPRRVLSTNSTYVDGLSLEARVAKSTAGSNALTEMLQSSEKMAVPTSRTLPAFKKKKKNKRFHRLQDAQISRLDLREHLVAKGVSTRKSVLKRKNCSYTEEISLCTLKEDSESSRITEDLELKSSNVMCADLEEAVDAEPLLSHAENPYLDEIFERGTSCEIGEMKYLIPEQKVKVLTRKNNDDQLKTERGRREKSQGSSSVPLKKPWENARPRARSKSRDRNQSKQKSAPKEKINLSLGCNDAFDFNFEESIHVTPFRQNPKPEEDEASMKQFESSCSEDSSFEDDLDDSLYKPYKNKAKYRQCSTESEALHMRPRSKRNLMAKQKQLLDEKENRTEGERKMNRDLQGDMMLKEERANKFSLERNCNQNNKKTVSRLVCSNTIGGVTTEVEKKVFDCSIDFNLLFVSVEQMHLQVPRFSLNDITNISASSNQTKKLSCPLLDSGEREKVEMPAFKRRRTVTVNYKEPNLNGKLRRGDQYTDTQFLHSPIYKTKHSKNQKSIKKEHLSKYNEAFVGCC</sequence>
<name>H3AH17_LATCH</name>
<keyword evidence="5" id="KW-0159">Chromosome partition</keyword>
<dbReference type="EMBL" id="AFYH01087755">
    <property type="status" value="NOT_ANNOTATED_CDS"/>
    <property type="molecule type" value="Genomic_DNA"/>
</dbReference>
<dbReference type="PANTHER" id="PTHR21577">
    <property type="entry name" value="SHUGOSHIN"/>
    <property type="match status" value="1"/>
</dbReference>
<dbReference type="STRING" id="7897.ENSLACP00000008938"/>